<reference evidence="2" key="1">
    <citation type="submission" date="2023-08" db="EMBL/GenBank/DDBJ databases">
        <authorList>
            <person name="Chen Y."/>
            <person name="Shah S."/>
            <person name="Dougan E. K."/>
            <person name="Thang M."/>
            <person name="Chan C."/>
        </authorList>
    </citation>
    <scope>NUCLEOTIDE SEQUENCE</scope>
</reference>
<gene>
    <name evidence="2" type="ORF">EVOR1521_LOCUS21080</name>
</gene>
<proteinExistence type="predicted"/>
<dbReference type="AlphaFoldDB" id="A0AA36J1V4"/>
<feature type="chain" id="PRO_5041361492" evidence="1">
    <location>
        <begin position="16"/>
        <end position="426"/>
    </location>
</feature>
<dbReference type="EMBL" id="CAUJNA010003249">
    <property type="protein sequence ID" value="CAJ1396961.1"/>
    <property type="molecule type" value="Genomic_DNA"/>
</dbReference>
<organism evidence="2 3">
    <name type="scientific">Effrenium voratum</name>
    <dbReference type="NCBI Taxonomy" id="2562239"/>
    <lineage>
        <taxon>Eukaryota</taxon>
        <taxon>Sar</taxon>
        <taxon>Alveolata</taxon>
        <taxon>Dinophyceae</taxon>
        <taxon>Suessiales</taxon>
        <taxon>Symbiodiniaceae</taxon>
        <taxon>Effrenium</taxon>
    </lineage>
</organism>
<keyword evidence="3" id="KW-1185">Reference proteome</keyword>
<name>A0AA36J1V4_9DINO</name>
<accession>A0AA36J1V4</accession>
<sequence>MHFLLASATAAAVAAVRQDFSKHANPTCEPLRGCECWENKVCSSCSLSSCGIEGVKAAWPLSGGTNRLAPHLAAAYGLRDSKGRKWALKLGDQEDGGYDSSVEASQLAHRLEIYTPRVLQITEASCPGVFKSPALEEAVEEFRKSRHTALLQELVEDELPCSTSRSFWVQAGNIAMFDWLTGRNDLFNDLLKDGVAAMADNLETNQDNVVETPSHLAEIDLGFGTPCCLQDFQQILRELQEGRGHVAWVQSNVLVLLCEGKHGGLGSGSCASHFGQYNAHALRPKAWDGRLSRTQIDLGMAQTAWQALQLQGSDGWPFPNSTMDMLKRWGRRTAQDVAERLQKQEASILAELRAEKQQCCQLHCEYQGRFWRWKDCGTKPWRTIKAGEKCNIQLNARSSMLQCSPICKPGKEVRAKVVVTEGACSN</sequence>
<evidence type="ECO:0000256" key="1">
    <source>
        <dbReference type="SAM" id="SignalP"/>
    </source>
</evidence>
<keyword evidence="1" id="KW-0732">Signal</keyword>
<evidence type="ECO:0000313" key="3">
    <source>
        <dbReference type="Proteomes" id="UP001178507"/>
    </source>
</evidence>
<evidence type="ECO:0000313" key="2">
    <source>
        <dbReference type="EMBL" id="CAJ1396961.1"/>
    </source>
</evidence>
<dbReference type="Proteomes" id="UP001178507">
    <property type="component" value="Unassembled WGS sequence"/>
</dbReference>
<protein>
    <submittedName>
        <fullName evidence="2">Uncharacterized protein</fullName>
    </submittedName>
</protein>
<feature type="signal peptide" evidence="1">
    <location>
        <begin position="1"/>
        <end position="15"/>
    </location>
</feature>
<comment type="caution">
    <text evidence="2">The sequence shown here is derived from an EMBL/GenBank/DDBJ whole genome shotgun (WGS) entry which is preliminary data.</text>
</comment>